<organism evidence="12 13">
    <name type="scientific">Microvirga lupini</name>
    <dbReference type="NCBI Taxonomy" id="420324"/>
    <lineage>
        <taxon>Bacteria</taxon>
        <taxon>Pseudomonadati</taxon>
        <taxon>Pseudomonadota</taxon>
        <taxon>Alphaproteobacteria</taxon>
        <taxon>Hyphomicrobiales</taxon>
        <taxon>Methylobacteriaceae</taxon>
        <taxon>Microvirga</taxon>
    </lineage>
</organism>
<dbReference type="InterPro" id="IPR009081">
    <property type="entry name" value="PP-bd_ACP"/>
</dbReference>
<keyword evidence="13" id="KW-1185">Reference proteome</keyword>
<evidence type="ECO:0000256" key="10">
    <source>
        <dbReference type="RuleBase" id="RU003545"/>
    </source>
</evidence>
<evidence type="ECO:0000256" key="7">
    <source>
        <dbReference type="ARBA" id="ARBA00024328"/>
    </source>
</evidence>
<dbReference type="Proteomes" id="UP000532010">
    <property type="component" value="Unassembled WGS sequence"/>
</dbReference>
<keyword evidence="3 8" id="KW-0597">Phosphoprotein</keyword>
<keyword evidence="2 8" id="KW-0444">Lipid biosynthesis</keyword>
<evidence type="ECO:0000256" key="9">
    <source>
        <dbReference type="NCBIfam" id="TIGR00517"/>
    </source>
</evidence>
<dbReference type="NCBIfam" id="NF002148">
    <property type="entry name" value="PRK00982.1-2"/>
    <property type="match status" value="1"/>
</dbReference>
<evidence type="ECO:0000256" key="4">
    <source>
        <dbReference type="ARBA" id="ARBA00022832"/>
    </source>
</evidence>
<dbReference type="PANTHER" id="PTHR20863:SF76">
    <property type="entry name" value="CARRIER DOMAIN-CONTAINING PROTEIN"/>
    <property type="match status" value="1"/>
</dbReference>
<comment type="subcellular location">
    <subcellularLocation>
        <location evidence="8">Cytoplasm</location>
    </subcellularLocation>
</comment>
<dbReference type="InterPro" id="IPR003231">
    <property type="entry name" value="ACP"/>
</dbReference>
<dbReference type="PROSITE" id="PS50075">
    <property type="entry name" value="CARRIER"/>
    <property type="match status" value="1"/>
</dbReference>
<comment type="caution">
    <text evidence="12">The sequence shown here is derived from an EMBL/GenBank/DDBJ whole genome shotgun (WGS) entry which is preliminary data.</text>
</comment>
<dbReference type="InterPro" id="IPR006162">
    <property type="entry name" value="Ppantetheine_attach_site"/>
</dbReference>
<evidence type="ECO:0000256" key="8">
    <source>
        <dbReference type="HAMAP-Rule" id="MF_01217"/>
    </source>
</evidence>
<sequence length="80" mass="8766">MGKTVEQRVIEIVEQQLGLGGNEPVTAEQHILNDLGGDSLDFIEIVMAIEEEFEIEISDDAAEGAQTVQEAIDLVKRLVD</sequence>
<keyword evidence="6 8" id="KW-0275">Fatty acid biosynthesis</keyword>
<dbReference type="InterPro" id="IPR036736">
    <property type="entry name" value="ACP-like_sf"/>
</dbReference>
<dbReference type="PROSITE" id="PS00012">
    <property type="entry name" value="PHOSPHOPANTETHEINE"/>
    <property type="match status" value="1"/>
</dbReference>
<gene>
    <name evidence="8" type="primary">acpP</name>
    <name evidence="12" type="ORF">FHR70_000690</name>
</gene>
<dbReference type="NCBIfam" id="TIGR00517">
    <property type="entry name" value="acyl_carrier"/>
    <property type="match status" value="1"/>
</dbReference>
<dbReference type="Gene3D" id="1.10.1200.10">
    <property type="entry name" value="ACP-like"/>
    <property type="match status" value="1"/>
</dbReference>
<dbReference type="UniPathway" id="UPA00094"/>
<dbReference type="GO" id="GO:0016020">
    <property type="term" value="C:membrane"/>
    <property type="evidence" value="ECO:0007669"/>
    <property type="project" value="GOC"/>
</dbReference>
<keyword evidence="8" id="KW-0963">Cytoplasm</keyword>
<protein>
    <recommendedName>
        <fullName evidence="8 9">Acyl carrier protein</fullName>
        <shortName evidence="8">ACP</shortName>
    </recommendedName>
</protein>
<comment type="PTM">
    <text evidence="8">4'-phosphopantetheine is transferred from CoA to a specific serine of apo-ACP by AcpS. This modification is essential for activity because fatty acids are bound in thioester linkage to the sulfhydryl of the prosthetic group.</text>
</comment>
<evidence type="ECO:0000313" key="12">
    <source>
        <dbReference type="EMBL" id="MBB3017650.1"/>
    </source>
</evidence>
<evidence type="ECO:0000256" key="6">
    <source>
        <dbReference type="ARBA" id="ARBA00023160"/>
    </source>
</evidence>
<comment type="similarity">
    <text evidence="8">Belongs to the acyl carrier protein (ACP) family.</text>
</comment>
<reference evidence="12 13" key="1">
    <citation type="submission" date="2020-08" db="EMBL/GenBank/DDBJ databases">
        <title>The Agave Microbiome: Exploring the role of microbial communities in plant adaptations to desert environments.</title>
        <authorList>
            <person name="Partida-Martinez L.P."/>
        </authorList>
    </citation>
    <scope>NUCLEOTIDE SEQUENCE [LARGE SCALE GENOMIC DNA]</scope>
    <source>
        <strain evidence="12 13">AT3.9</strain>
    </source>
</reference>
<dbReference type="GO" id="GO:0000035">
    <property type="term" value="F:acyl binding"/>
    <property type="evidence" value="ECO:0007669"/>
    <property type="project" value="TreeGrafter"/>
</dbReference>
<comment type="PTM">
    <text evidence="10">4'-phosphopantetheine is transferred from CoA to a specific serine of apo-ACP by acpS.</text>
</comment>
<name>A0A7W4VI49_9HYPH</name>
<feature type="modified residue" description="O-(pantetheine 4'-phosphoryl)serine" evidence="8">
    <location>
        <position position="39"/>
    </location>
</feature>
<evidence type="ECO:0000256" key="2">
    <source>
        <dbReference type="ARBA" id="ARBA00022516"/>
    </source>
</evidence>
<dbReference type="GO" id="GO:0036104">
    <property type="term" value="P:Kdo2-lipid A biosynthetic process"/>
    <property type="evidence" value="ECO:0007669"/>
    <property type="project" value="UniProtKB-UniPathway"/>
</dbReference>
<keyword evidence="5 8" id="KW-0443">Lipid metabolism</keyword>
<comment type="pathway">
    <text evidence="7">Glycolipid biosynthesis; KDO(2)-lipid A biosynthesis.</text>
</comment>
<dbReference type="GO" id="GO:0005737">
    <property type="term" value="C:cytoplasm"/>
    <property type="evidence" value="ECO:0007669"/>
    <property type="project" value="UniProtKB-SubCell"/>
</dbReference>
<dbReference type="HAMAP" id="MF_01217">
    <property type="entry name" value="Acyl_carrier"/>
    <property type="match status" value="1"/>
</dbReference>
<dbReference type="UniPathway" id="UPA00360"/>
<feature type="domain" description="Carrier" evidence="11">
    <location>
        <begin position="3"/>
        <end position="79"/>
    </location>
</feature>
<evidence type="ECO:0000256" key="5">
    <source>
        <dbReference type="ARBA" id="ARBA00023098"/>
    </source>
</evidence>
<evidence type="ECO:0000313" key="13">
    <source>
        <dbReference type="Proteomes" id="UP000532010"/>
    </source>
</evidence>
<dbReference type="AlphaFoldDB" id="A0A7W4VI49"/>
<dbReference type="GO" id="GO:0000036">
    <property type="term" value="F:acyl carrier activity"/>
    <property type="evidence" value="ECO:0007669"/>
    <property type="project" value="UniProtKB-UniRule"/>
</dbReference>
<accession>A0A7W4VI49</accession>
<comment type="pathway">
    <text evidence="8 10">Lipid metabolism; fatty acid biosynthesis.</text>
</comment>
<keyword evidence="1 8" id="KW-0596">Phosphopantetheine</keyword>
<dbReference type="SUPFAM" id="SSF47336">
    <property type="entry name" value="ACP-like"/>
    <property type="match status" value="1"/>
</dbReference>
<keyword evidence="4 8" id="KW-0276">Fatty acid metabolism</keyword>
<evidence type="ECO:0000256" key="1">
    <source>
        <dbReference type="ARBA" id="ARBA00022450"/>
    </source>
</evidence>
<dbReference type="EMBL" id="JACHWB010000001">
    <property type="protein sequence ID" value="MBB3017650.1"/>
    <property type="molecule type" value="Genomic_DNA"/>
</dbReference>
<comment type="function">
    <text evidence="8 10">Carrier of the growing fatty acid chain in fatty acid biosynthesis.</text>
</comment>
<dbReference type="RefSeq" id="WP_183447122.1">
    <property type="nucleotide sequence ID" value="NZ_JACHWB010000001.1"/>
</dbReference>
<dbReference type="Pfam" id="PF00550">
    <property type="entry name" value="PP-binding"/>
    <property type="match status" value="1"/>
</dbReference>
<evidence type="ECO:0000259" key="11">
    <source>
        <dbReference type="PROSITE" id="PS50075"/>
    </source>
</evidence>
<proteinExistence type="inferred from homology"/>
<dbReference type="PANTHER" id="PTHR20863">
    <property type="entry name" value="ACYL CARRIER PROTEIN"/>
    <property type="match status" value="1"/>
</dbReference>
<evidence type="ECO:0000256" key="3">
    <source>
        <dbReference type="ARBA" id="ARBA00022553"/>
    </source>
</evidence>